<dbReference type="InterPro" id="IPR020256">
    <property type="entry name" value="Spore_coat_CotJA"/>
</dbReference>
<proteinExistence type="predicted"/>
<evidence type="ECO:0000313" key="1">
    <source>
        <dbReference type="EMBL" id="AUO15640.1"/>
    </source>
</evidence>
<accession>A0A2I6SDI7</accession>
<gene>
    <name evidence="1" type="ORF">BGI42_16010</name>
</gene>
<dbReference type="AlphaFoldDB" id="A0A2I6SDI7"/>
<dbReference type="Proteomes" id="UP000094652">
    <property type="component" value="Chromosome"/>
</dbReference>
<dbReference type="Pfam" id="PF11007">
    <property type="entry name" value="CotJA"/>
    <property type="match status" value="1"/>
</dbReference>
<dbReference type="OrthoDB" id="9800571at2"/>
<protein>
    <submittedName>
        <fullName evidence="1">Spore coat associated protein CotJA</fullName>
    </submittedName>
</protein>
<dbReference type="EMBL" id="CP017253">
    <property type="protein sequence ID" value="AUO15640.1"/>
    <property type="molecule type" value="Genomic_DNA"/>
</dbReference>
<sequence>MYNMYNFKLKEYARAYILPQCYENLFTCVDGFKKGTIFKDLYKPYNENKKYNC</sequence>
<reference evidence="2" key="1">
    <citation type="submission" date="2016-09" db="EMBL/GenBank/DDBJ databases">
        <title>Genomics of Clostridium taeniosporum, an organism which forms endospores with ribbon-like appendages.</title>
        <authorList>
            <person name="Walker J.R."/>
        </authorList>
    </citation>
    <scope>NUCLEOTIDE SEQUENCE [LARGE SCALE GENOMIC DNA]</scope>
    <source>
        <strain evidence="2">1/k</strain>
    </source>
</reference>
<evidence type="ECO:0000313" key="2">
    <source>
        <dbReference type="Proteomes" id="UP000094652"/>
    </source>
</evidence>
<organism evidence="1 2">
    <name type="scientific">Clostridium taeniosporum</name>
    <dbReference type="NCBI Taxonomy" id="394958"/>
    <lineage>
        <taxon>Bacteria</taxon>
        <taxon>Bacillati</taxon>
        <taxon>Bacillota</taxon>
        <taxon>Clostridia</taxon>
        <taxon>Eubacteriales</taxon>
        <taxon>Clostridiaceae</taxon>
        <taxon>Clostridium</taxon>
    </lineage>
</organism>
<name>A0A2I6SDI7_9CLOT</name>
<keyword evidence="2" id="KW-1185">Reference proteome</keyword>
<dbReference type="KEGG" id="ctae:BGI42_16010"/>